<sequence length="190" mass="19968">RRERLAAQVPPACAPGGARRAERHRAGVAQAAGGLGLHDRQDAQPGRAVQDKRGIPLRGALSRQREDRQGPNLPVDLGDRREVAADPAGPPRRAAGEAGRAEAQGLRARGRGADAHERPAGRVAFRAADRAAPGRGEGGDRRRAAPAARRVRGDPTGWPNPLPKRARVGVAGHLGVHPADEATQVRLAIL</sequence>
<keyword evidence="3" id="KW-1185">Reference proteome</keyword>
<comment type="caution">
    <text evidence="2">The sequence shown here is derived from an EMBL/GenBank/DDBJ whole genome shotgun (WGS) entry which is preliminary data.</text>
</comment>
<feature type="compositionally biased region" description="Low complexity" evidence="1">
    <location>
        <begin position="85"/>
        <end position="107"/>
    </location>
</feature>
<organism evidence="2 3">
    <name type="scientific">Prorocentrum cordatum</name>
    <dbReference type="NCBI Taxonomy" id="2364126"/>
    <lineage>
        <taxon>Eukaryota</taxon>
        <taxon>Sar</taxon>
        <taxon>Alveolata</taxon>
        <taxon>Dinophyceae</taxon>
        <taxon>Prorocentrales</taxon>
        <taxon>Prorocentraceae</taxon>
        <taxon>Prorocentrum</taxon>
    </lineage>
</organism>
<feature type="non-terminal residue" evidence="2">
    <location>
        <position position="190"/>
    </location>
</feature>
<evidence type="ECO:0000313" key="3">
    <source>
        <dbReference type="Proteomes" id="UP001189429"/>
    </source>
</evidence>
<evidence type="ECO:0000256" key="1">
    <source>
        <dbReference type="SAM" id="MobiDB-lite"/>
    </source>
</evidence>
<name>A0ABN9Q5D3_9DINO</name>
<protein>
    <submittedName>
        <fullName evidence="2">Uncharacterized protein</fullName>
    </submittedName>
</protein>
<feature type="region of interest" description="Disordered" evidence="1">
    <location>
        <begin position="1"/>
        <end position="165"/>
    </location>
</feature>
<dbReference type="Proteomes" id="UP001189429">
    <property type="component" value="Unassembled WGS sequence"/>
</dbReference>
<reference evidence="2" key="1">
    <citation type="submission" date="2023-10" db="EMBL/GenBank/DDBJ databases">
        <authorList>
            <person name="Chen Y."/>
            <person name="Shah S."/>
            <person name="Dougan E. K."/>
            <person name="Thang M."/>
            <person name="Chan C."/>
        </authorList>
    </citation>
    <scope>NUCLEOTIDE SEQUENCE [LARGE SCALE GENOMIC DNA]</scope>
</reference>
<evidence type="ECO:0000313" key="2">
    <source>
        <dbReference type="EMBL" id="CAK0799619.1"/>
    </source>
</evidence>
<feature type="compositionally biased region" description="Basic and acidic residues" evidence="1">
    <location>
        <begin position="111"/>
        <end position="120"/>
    </location>
</feature>
<accession>A0ABN9Q5D3</accession>
<dbReference type="EMBL" id="CAUYUJ010002191">
    <property type="protein sequence ID" value="CAK0799619.1"/>
    <property type="molecule type" value="Genomic_DNA"/>
</dbReference>
<feature type="non-terminal residue" evidence="2">
    <location>
        <position position="1"/>
    </location>
</feature>
<feature type="compositionally biased region" description="Low complexity" evidence="1">
    <location>
        <begin position="121"/>
        <end position="134"/>
    </location>
</feature>
<gene>
    <name evidence="2" type="ORF">PCOR1329_LOCUS8013</name>
</gene>
<proteinExistence type="predicted"/>